<feature type="signal peptide" evidence="1">
    <location>
        <begin position="1"/>
        <end position="25"/>
    </location>
</feature>
<protein>
    <recommendedName>
        <fullName evidence="4">DUF4468 domain-containing protein</fullName>
    </recommendedName>
</protein>
<sequence>MKRYLFILVLSLMTVISFPINNSFAATEPLSEEIFQWVQATPRSSYYFNKDAMTYEIGADGYADTNILIVPTVRLFDNMQIQDVIMKRQWRNLSTYRFDELSGVAEYLRINIKDKTVEYTECVYLDQGYNSLYVNYERPTQNMNTMSVKDVDYNFYQAILDYEKEHRKELLTKIIDQVKPEDLKAAGITLTKEQKKNMKENKKQRR</sequence>
<evidence type="ECO:0000256" key="1">
    <source>
        <dbReference type="SAM" id="SignalP"/>
    </source>
</evidence>
<proteinExistence type="predicted"/>
<gene>
    <name evidence="2" type="ORF">NCTC10571_00490</name>
</gene>
<feature type="chain" id="PRO_5016903368" description="DUF4468 domain-containing protein" evidence="1">
    <location>
        <begin position="26"/>
        <end position="206"/>
    </location>
</feature>
<organism evidence="2 3">
    <name type="scientific">Megamonas hypermegale</name>
    <dbReference type="NCBI Taxonomy" id="158847"/>
    <lineage>
        <taxon>Bacteria</taxon>
        <taxon>Bacillati</taxon>
        <taxon>Bacillota</taxon>
        <taxon>Negativicutes</taxon>
        <taxon>Selenomonadales</taxon>
        <taxon>Selenomonadaceae</taxon>
        <taxon>Megamonas</taxon>
    </lineage>
</organism>
<dbReference type="AlphaFoldDB" id="A0A378NPL7"/>
<evidence type="ECO:0000313" key="2">
    <source>
        <dbReference type="EMBL" id="STY70354.1"/>
    </source>
</evidence>
<reference evidence="2 3" key="1">
    <citation type="submission" date="2018-06" db="EMBL/GenBank/DDBJ databases">
        <authorList>
            <consortium name="Pathogen Informatics"/>
            <person name="Doyle S."/>
        </authorList>
    </citation>
    <scope>NUCLEOTIDE SEQUENCE [LARGE SCALE GENOMIC DNA]</scope>
    <source>
        <strain evidence="2 3">NCTC10571</strain>
    </source>
</reference>
<dbReference type="EMBL" id="UGPP01000001">
    <property type="protein sequence ID" value="STY70354.1"/>
    <property type="molecule type" value="Genomic_DNA"/>
</dbReference>
<dbReference type="Proteomes" id="UP000255234">
    <property type="component" value="Unassembled WGS sequence"/>
</dbReference>
<name>A0A378NPL7_9FIRM</name>
<dbReference type="RefSeq" id="WP_115151007.1">
    <property type="nucleotide sequence ID" value="NZ_UGPP01000001.1"/>
</dbReference>
<accession>A0A378NPL7</accession>
<evidence type="ECO:0008006" key="4">
    <source>
        <dbReference type="Google" id="ProtNLM"/>
    </source>
</evidence>
<evidence type="ECO:0000313" key="3">
    <source>
        <dbReference type="Proteomes" id="UP000255234"/>
    </source>
</evidence>
<keyword evidence="1" id="KW-0732">Signal</keyword>